<sequence>MASAQCQLKCALLMPGAIPPDAANGDVFVNITNKGIQLSFPRDPDRSVWSWYSPDLELTDSNMHRIMIELPPDGFQEEMRPLTDDEMKNFELIATHSELKYAQILTLALDDSCSPNVTGYGTPFHGMNATVDAWINQDAPICGVAALSQILKATKFTLLVLATDNEIQSFVQSFKTAEKPEAYGFGDIHTWDMQRYGQQIPERRGPTFPPTVRFENANERDTAFTQIHVQDVWDFDKALKEITEMEIPALI</sequence>
<protein>
    <submittedName>
        <fullName evidence="1">WGS project CBMI000000000 data, contig CS3069_c000978</fullName>
    </submittedName>
</protein>
<dbReference type="AlphaFoldDB" id="A0A090MB58"/>
<proteinExistence type="predicted"/>
<accession>A0A090MB58</accession>
<gene>
    <name evidence="1" type="ORF">BN850_0046180</name>
</gene>
<comment type="caution">
    <text evidence="1">The sequence shown here is derived from an EMBL/GenBank/DDBJ whole genome shotgun (WGS) entry which is preliminary data.</text>
</comment>
<dbReference type="EMBL" id="CBMI010000976">
    <property type="protein sequence ID" value="CEG04353.1"/>
    <property type="molecule type" value="Genomic_DNA"/>
</dbReference>
<name>A0A090MB58_9HYPO</name>
<organism evidence="1">
    <name type="scientific">Fusarium clavum</name>
    <dbReference type="NCBI Taxonomy" id="2594811"/>
    <lineage>
        <taxon>Eukaryota</taxon>
        <taxon>Fungi</taxon>
        <taxon>Dikarya</taxon>
        <taxon>Ascomycota</taxon>
        <taxon>Pezizomycotina</taxon>
        <taxon>Sordariomycetes</taxon>
        <taxon>Hypocreomycetidae</taxon>
        <taxon>Hypocreales</taxon>
        <taxon>Nectriaceae</taxon>
        <taxon>Fusarium</taxon>
        <taxon>Fusarium incarnatum-equiseti species complex</taxon>
    </lineage>
</organism>
<evidence type="ECO:0000313" key="1">
    <source>
        <dbReference type="EMBL" id="CEG04353.1"/>
    </source>
</evidence>
<reference evidence="1" key="1">
    <citation type="submission" date="2013-05" db="EMBL/GenBank/DDBJ databases">
        <title>Draft genome sequences of six wheat associated Fusarium spp. isolates.</title>
        <authorList>
            <person name="Moolhuijzen P.M."/>
            <person name="Manners J.M."/>
            <person name="Wilcox S."/>
            <person name="Bellgard M.I."/>
            <person name="Gardiner D.M."/>
        </authorList>
    </citation>
    <scope>NUCLEOTIDE SEQUENCE</scope>
    <source>
        <strain evidence="1">CS3069</strain>
    </source>
</reference>